<evidence type="ECO:0000313" key="2">
    <source>
        <dbReference type="Proteomes" id="UP000266673"/>
    </source>
</evidence>
<proteinExistence type="predicted"/>
<sequence length="148" mass="17511">MDEKLENFFMFVGISDKKVYLSKRCNPRKDYFDHIQSTGEFKELDETFEICTRQPDNNSKWYPYELKELQKLKHTPSIESNLKRITEAIYAKFRRRPTKKCKLENTDIVKDNPSSISFPIEEVEKEILADPRMGKTGFGLTKQQPLPR</sequence>
<dbReference type="AlphaFoldDB" id="A0A397UTU4"/>
<comment type="caution">
    <text evidence="1">The sequence shown here is derived from an EMBL/GenBank/DDBJ whole genome shotgun (WGS) entry which is preliminary data.</text>
</comment>
<accession>A0A397UTU4</accession>
<organism evidence="1 2">
    <name type="scientific">Gigaspora rosea</name>
    <dbReference type="NCBI Taxonomy" id="44941"/>
    <lineage>
        <taxon>Eukaryota</taxon>
        <taxon>Fungi</taxon>
        <taxon>Fungi incertae sedis</taxon>
        <taxon>Mucoromycota</taxon>
        <taxon>Glomeromycotina</taxon>
        <taxon>Glomeromycetes</taxon>
        <taxon>Diversisporales</taxon>
        <taxon>Gigasporaceae</taxon>
        <taxon>Gigaspora</taxon>
    </lineage>
</organism>
<protein>
    <submittedName>
        <fullName evidence="1">Uncharacterized protein</fullName>
    </submittedName>
</protein>
<name>A0A397UTU4_9GLOM</name>
<evidence type="ECO:0000313" key="1">
    <source>
        <dbReference type="EMBL" id="RIB12149.1"/>
    </source>
</evidence>
<dbReference type="OrthoDB" id="447842at2759"/>
<gene>
    <name evidence="1" type="ORF">C2G38_2042069</name>
</gene>
<keyword evidence="2" id="KW-1185">Reference proteome</keyword>
<dbReference type="EMBL" id="QKWP01001055">
    <property type="protein sequence ID" value="RIB12149.1"/>
    <property type="molecule type" value="Genomic_DNA"/>
</dbReference>
<reference evidence="1 2" key="1">
    <citation type="submission" date="2018-06" db="EMBL/GenBank/DDBJ databases">
        <title>Comparative genomics reveals the genomic features of Rhizophagus irregularis, R. cerebriforme, R. diaphanum and Gigaspora rosea, and their symbiotic lifestyle signature.</title>
        <authorList>
            <person name="Morin E."/>
            <person name="San Clemente H."/>
            <person name="Chen E.C.H."/>
            <person name="De La Providencia I."/>
            <person name="Hainaut M."/>
            <person name="Kuo A."/>
            <person name="Kohler A."/>
            <person name="Murat C."/>
            <person name="Tang N."/>
            <person name="Roy S."/>
            <person name="Loubradou J."/>
            <person name="Henrissat B."/>
            <person name="Grigoriev I.V."/>
            <person name="Corradi N."/>
            <person name="Roux C."/>
            <person name="Martin F.M."/>
        </authorList>
    </citation>
    <scope>NUCLEOTIDE SEQUENCE [LARGE SCALE GENOMIC DNA]</scope>
    <source>
        <strain evidence="1 2">DAOM 194757</strain>
    </source>
</reference>
<dbReference type="Proteomes" id="UP000266673">
    <property type="component" value="Unassembled WGS sequence"/>
</dbReference>